<proteinExistence type="predicted"/>
<evidence type="ECO:0000259" key="4">
    <source>
        <dbReference type="PROSITE" id="PS50961"/>
    </source>
</evidence>
<feature type="domain" description="HTH La-type RNA-binding" evidence="4">
    <location>
        <begin position="1"/>
        <end position="93"/>
    </location>
</feature>
<protein>
    <submittedName>
        <fullName evidence="5">Uncharacterized protein</fullName>
    </submittedName>
</protein>
<keyword evidence="6" id="KW-1185">Reference proteome</keyword>
<dbReference type="CDD" id="cd00590">
    <property type="entry name" value="RRM_SF"/>
    <property type="match status" value="1"/>
</dbReference>
<dbReference type="SMART" id="SM00715">
    <property type="entry name" value="LA"/>
    <property type="match status" value="1"/>
</dbReference>
<sequence length="201" mass="23574">MDITASKLDKIKRQIEFYFSDSNIRHDKYFRSKLVEYKHDFGIPISLIATFNRIIELEASPQDIINSLSSSKIVFVNTNTLTVHRFKPINIDSCSIVPHDKMLFIKRIPKNWDHENVRSLLGRFGKVSVVKLPKISKSNIRRHYGFVEMETAQQAKDAIENYKHVFPFSKILVLPWSNWISTKSMFREKSRRKPTKFPSKS</sequence>
<evidence type="ECO:0000256" key="1">
    <source>
        <dbReference type="ARBA" id="ARBA00022884"/>
    </source>
</evidence>
<keyword evidence="1 2" id="KW-0694">RNA-binding</keyword>
<organism evidence="5 6">
    <name type="scientific">Cryptosporidium canis</name>
    <dbReference type="NCBI Taxonomy" id="195482"/>
    <lineage>
        <taxon>Eukaryota</taxon>
        <taxon>Sar</taxon>
        <taxon>Alveolata</taxon>
        <taxon>Apicomplexa</taxon>
        <taxon>Conoidasida</taxon>
        <taxon>Coccidia</taxon>
        <taxon>Eucoccidiorida</taxon>
        <taxon>Eimeriorina</taxon>
        <taxon>Cryptosporidiidae</taxon>
        <taxon>Cryptosporidium</taxon>
    </lineage>
</organism>
<comment type="caution">
    <text evidence="5">The sequence shown here is derived from an EMBL/GenBank/DDBJ whole genome shotgun (WGS) entry which is preliminary data.</text>
</comment>
<dbReference type="InterPro" id="IPR006630">
    <property type="entry name" value="La_HTH"/>
</dbReference>
<dbReference type="SUPFAM" id="SSF46785">
    <property type="entry name" value="Winged helix' DNA-binding domain"/>
    <property type="match status" value="1"/>
</dbReference>
<evidence type="ECO:0000313" key="6">
    <source>
        <dbReference type="Proteomes" id="UP001071777"/>
    </source>
</evidence>
<dbReference type="CDD" id="cd07323">
    <property type="entry name" value="LAM"/>
    <property type="match status" value="1"/>
</dbReference>
<dbReference type="Proteomes" id="UP001071777">
    <property type="component" value="Unassembled WGS sequence"/>
</dbReference>
<dbReference type="InterPro" id="IPR000504">
    <property type="entry name" value="RRM_dom"/>
</dbReference>
<dbReference type="Gene3D" id="3.30.70.330">
    <property type="match status" value="1"/>
</dbReference>
<name>A0ABQ8P1P1_9CRYT</name>
<dbReference type="PROSITE" id="PS50102">
    <property type="entry name" value="RRM"/>
    <property type="match status" value="1"/>
</dbReference>
<dbReference type="InterPro" id="IPR035979">
    <property type="entry name" value="RBD_domain_sf"/>
</dbReference>
<dbReference type="InterPro" id="IPR045180">
    <property type="entry name" value="La_dom_prot"/>
</dbReference>
<accession>A0ABQ8P1P1</accession>
<dbReference type="InterPro" id="IPR012677">
    <property type="entry name" value="Nucleotide-bd_a/b_plait_sf"/>
</dbReference>
<gene>
    <name evidence="5" type="ORF">OJ252_3659</name>
</gene>
<reference evidence="5" key="1">
    <citation type="submission" date="2022-10" db="EMBL/GenBank/DDBJ databases">
        <title>Adaptive evolution leads to modifications in subtelomeric GC content in a zoonotic Cryptosporidium species.</title>
        <authorList>
            <person name="Li J."/>
            <person name="Feng Y."/>
            <person name="Xiao L."/>
        </authorList>
    </citation>
    <scope>NUCLEOTIDE SEQUENCE</scope>
    <source>
        <strain evidence="5">25894</strain>
    </source>
</reference>
<feature type="domain" description="RRM" evidence="3">
    <location>
        <begin position="101"/>
        <end position="179"/>
    </location>
</feature>
<evidence type="ECO:0000259" key="3">
    <source>
        <dbReference type="PROSITE" id="PS50102"/>
    </source>
</evidence>
<dbReference type="InterPro" id="IPR036390">
    <property type="entry name" value="WH_DNA-bd_sf"/>
</dbReference>
<dbReference type="EMBL" id="JAPCXB010000216">
    <property type="protein sequence ID" value="KAJ1604726.1"/>
    <property type="molecule type" value="Genomic_DNA"/>
</dbReference>
<evidence type="ECO:0000313" key="5">
    <source>
        <dbReference type="EMBL" id="KAJ1604726.1"/>
    </source>
</evidence>
<dbReference type="Pfam" id="PF05383">
    <property type="entry name" value="La"/>
    <property type="match status" value="1"/>
</dbReference>
<dbReference type="SMART" id="SM00360">
    <property type="entry name" value="RRM"/>
    <property type="match status" value="1"/>
</dbReference>
<dbReference type="InterPro" id="IPR036388">
    <property type="entry name" value="WH-like_DNA-bd_sf"/>
</dbReference>
<dbReference type="PROSITE" id="PS50961">
    <property type="entry name" value="HTH_LA"/>
    <property type="match status" value="1"/>
</dbReference>
<dbReference type="Pfam" id="PF00076">
    <property type="entry name" value="RRM_1"/>
    <property type="match status" value="1"/>
</dbReference>
<dbReference type="PANTHER" id="PTHR22792">
    <property type="entry name" value="LUPUS LA PROTEIN-RELATED"/>
    <property type="match status" value="1"/>
</dbReference>
<dbReference type="SUPFAM" id="SSF54928">
    <property type="entry name" value="RNA-binding domain, RBD"/>
    <property type="match status" value="1"/>
</dbReference>
<evidence type="ECO:0000256" key="2">
    <source>
        <dbReference type="PROSITE-ProRule" id="PRU00332"/>
    </source>
</evidence>
<dbReference type="Gene3D" id="1.10.10.10">
    <property type="entry name" value="Winged helix-like DNA-binding domain superfamily/Winged helix DNA-binding domain"/>
    <property type="match status" value="1"/>
</dbReference>